<keyword evidence="3" id="KW-0812">Transmembrane</keyword>
<dbReference type="PANTHER" id="PTHR11567">
    <property type="entry name" value="ACID PHOSPHATASE-RELATED"/>
    <property type="match status" value="1"/>
</dbReference>
<dbReference type="OrthoDB" id="258392at2759"/>
<evidence type="ECO:0000256" key="3">
    <source>
        <dbReference type="SAM" id="Phobius"/>
    </source>
</evidence>
<feature type="transmembrane region" description="Helical" evidence="3">
    <location>
        <begin position="449"/>
        <end position="474"/>
    </location>
</feature>
<feature type="chain" id="PRO_5025031312" evidence="4">
    <location>
        <begin position="23"/>
        <end position="583"/>
    </location>
</feature>
<dbReference type="Proteomes" id="UP000325780">
    <property type="component" value="Unassembled WGS sequence"/>
</dbReference>
<dbReference type="PANTHER" id="PTHR11567:SF127">
    <property type="entry name" value="HISTIDINE ACID PHOSPHATASE"/>
    <property type="match status" value="1"/>
</dbReference>
<evidence type="ECO:0000256" key="1">
    <source>
        <dbReference type="ARBA" id="ARBA00005375"/>
    </source>
</evidence>
<evidence type="ECO:0000256" key="4">
    <source>
        <dbReference type="SAM" id="SignalP"/>
    </source>
</evidence>
<evidence type="ECO:0000313" key="5">
    <source>
        <dbReference type="EMBL" id="KAE8149147.1"/>
    </source>
</evidence>
<feature type="compositionally biased region" description="Polar residues" evidence="2">
    <location>
        <begin position="516"/>
        <end position="526"/>
    </location>
</feature>
<sequence length="583" mass="63778">MLICNPLLVVLTALSSTLSASAQDLKEQVWAVFAYNLHGDSIPSALPRPKVLTPLGANEVYATGSFFRDRYVAIHGNDSRPNTRIQGLSPYLLDNEDVDVVSTTHPTGVASAQAFMQGLYPPLEKTLNAKTYFDSSYRLANGSLVTAPLGGYQYPQINTLDTAVDPRSIKVEGQTACSMHQVANTEYKSSPEVQRIKQDSAAFYSKIYPQVLSGVLDRSSANYANALYISEYLDYQQLHNSTLLHNMNQEDIDRARSLADHYVFATNGDVNSTGVIGSEIIRTVAGRTLASSILEAFSNNVAYRGINKKMTLMFGGYEPAVALASLLQLASPKHDNFYGRPTPGASMVFELYSLESEPQPVYPDPSQLYIRFLLRNGTQSPSFQGYPLFGHGPSNIAIPYTEFQAEVERFSLGSTKEWCLVCNSQASFCSGILNETETELDCKKGLNPAVAGVIGAVVTLVTVSLVGIAGFLACGYRLNRMRKSSLGGFKGNSKMASDSDVTFKNETWEDVKPTENPESNNYSSGGTIVRGHERQGSWEMKDKKENASDNPVSGQAVSPFDEAEEEEWRMHSAVKPVTARETV</sequence>
<dbReference type="InterPro" id="IPR000560">
    <property type="entry name" value="His_Pase_clade-2"/>
</dbReference>
<comment type="similarity">
    <text evidence="1">Belongs to the histidine acid phosphatase family.</text>
</comment>
<name>A0A5N6TS79_ASPAV</name>
<dbReference type="EMBL" id="ML742133">
    <property type="protein sequence ID" value="KAE8149147.1"/>
    <property type="molecule type" value="Genomic_DNA"/>
</dbReference>
<evidence type="ECO:0000256" key="2">
    <source>
        <dbReference type="SAM" id="MobiDB-lite"/>
    </source>
</evidence>
<keyword evidence="6" id="KW-1185">Reference proteome</keyword>
<dbReference type="Gene3D" id="3.40.50.1240">
    <property type="entry name" value="Phosphoglycerate mutase-like"/>
    <property type="match status" value="1"/>
</dbReference>
<evidence type="ECO:0000313" key="6">
    <source>
        <dbReference type="Proteomes" id="UP000325780"/>
    </source>
</evidence>
<keyword evidence="3" id="KW-1133">Transmembrane helix</keyword>
<feature type="region of interest" description="Disordered" evidence="2">
    <location>
        <begin position="508"/>
        <end position="583"/>
    </location>
</feature>
<keyword evidence="3" id="KW-0472">Membrane</keyword>
<dbReference type="AlphaFoldDB" id="A0A5N6TS79"/>
<keyword evidence="4" id="KW-0732">Signal</keyword>
<proteinExistence type="inferred from homology"/>
<organism evidence="5 6">
    <name type="scientific">Aspergillus avenaceus</name>
    <dbReference type="NCBI Taxonomy" id="36643"/>
    <lineage>
        <taxon>Eukaryota</taxon>
        <taxon>Fungi</taxon>
        <taxon>Dikarya</taxon>
        <taxon>Ascomycota</taxon>
        <taxon>Pezizomycotina</taxon>
        <taxon>Eurotiomycetes</taxon>
        <taxon>Eurotiomycetidae</taxon>
        <taxon>Eurotiales</taxon>
        <taxon>Aspergillaceae</taxon>
        <taxon>Aspergillus</taxon>
        <taxon>Aspergillus subgen. Circumdati</taxon>
    </lineage>
</organism>
<dbReference type="InterPro" id="IPR050645">
    <property type="entry name" value="Histidine_acid_phosphatase"/>
</dbReference>
<feature type="compositionally biased region" description="Basic and acidic residues" evidence="2">
    <location>
        <begin position="530"/>
        <end position="547"/>
    </location>
</feature>
<protein>
    <submittedName>
        <fullName evidence="5">Histidine phosphatase superfamily</fullName>
    </submittedName>
</protein>
<accession>A0A5N6TS79</accession>
<dbReference type="SUPFAM" id="SSF53254">
    <property type="entry name" value="Phosphoglycerate mutase-like"/>
    <property type="match status" value="1"/>
</dbReference>
<gene>
    <name evidence="5" type="ORF">BDV25DRAFT_141094</name>
</gene>
<feature type="signal peptide" evidence="4">
    <location>
        <begin position="1"/>
        <end position="22"/>
    </location>
</feature>
<reference evidence="5 6" key="1">
    <citation type="submission" date="2019-04" db="EMBL/GenBank/DDBJ databases">
        <title>Friends and foes A comparative genomics study of 23 Aspergillus species from section Flavi.</title>
        <authorList>
            <consortium name="DOE Joint Genome Institute"/>
            <person name="Kjaerbolling I."/>
            <person name="Vesth T."/>
            <person name="Frisvad J.C."/>
            <person name="Nybo J.L."/>
            <person name="Theobald S."/>
            <person name="Kildgaard S."/>
            <person name="Isbrandt T."/>
            <person name="Kuo A."/>
            <person name="Sato A."/>
            <person name="Lyhne E.K."/>
            <person name="Kogle M.E."/>
            <person name="Wiebenga A."/>
            <person name="Kun R.S."/>
            <person name="Lubbers R.J."/>
            <person name="Makela M.R."/>
            <person name="Barry K."/>
            <person name="Chovatia M."/>
            <person name="Clum A."/>
            <person name="Daum C."/>
            <person name="Haridas S."/>
            <person name="He G."/>
            <person name="LaButti K."/>
            <person name="Lipzen A."/>
            <person name="Mondo S."/>
            <person name="Riley R."/>
            <person name="Salamov A."/>
            <person name="Simmons B.A."/>
            <person name="Magnuson J.K."/>
            <person name="Henrissat B."/>
            <person name="Mortensen U.H."/>
            <person name="Larsen T.O."/>
            <person name="Devries R.P."/>
            <person name="Grigoriev I.V."/>
            <person name="Machida M."/>
            <person name="Baker S.E."/>
            <person name="Andersen M.R."/>
        </authorList>
    </citation>
    <scope>NUCLEOTIDE SEQUENCE [LARGE SCALE GENOMIC DNA]</scope>
    <source>
        <strain evidence="5 6">IBT 18842</strain>
    </source>
</reference>
<dbReference type="GO" id="GO:0016791">
    <property type="term" value="F:phosphatase activity"/>
    <property type="evidence" value="ECO:0007669"/>
    <property type="project" value="TreeGrafter"/>
</dbReference>
<dbReference type="Pfam" id="PF00328">
    <property type="entry name" value="His_Phos_2"/>
    <property type="match status" value="1"/>
</dbReference>
<dbReference type="InterPro" id="IPR029033">
    <property type="entry name" value="His_PPase_superfam"/>
</dbReference>